<dbReference type="Gene3D" id="3.30.450.30">
    <property type="entry name" value="Dynein light chain 2a, cytoplasmic"/>
    <property type="match status" value="1"/>
</dbReference>
<evidence type="ECO:0000259" key="1">
    <source>
        <dbReference type="SMART" id="SM00960"/>
    </source>
</evidence>
<dbReference type="EMBL" id="JABVEC010000032">
    <property type="protein sequence ID" value="MBC6469842.1"/>
    <property type="molecule type" value="Genomic_DNA"/>
</dbReference>
<reference evidence="2 3" key="1">
    <citation type="submission" date="2020-06" db="EMBL/GenBank/DDBJ databases">
        <title>Actinomadura xiongansis sp. nov., isolated from soil of Baiyangdian.</title>
        <authorList>
            <person name="Zhang X."/>
        </authorList>
    </citation>
    <scope>NUCLEOTIDE SEQUENCE [LARGE SCALE GENOMIC DNA]</scope>
    <source>
        <strain evidence="2 3">HBUM206468</strain>
    </source>
</reference>
<evidence type="ECO:0000313" key="2">
    <source>
        <dbReference type="EMBL" id="MBC6469842.1"/>
    </source>
</evidence>
<dbReference type="SUPFAM" id="SSF103196">
    <property type="entry name" value="Roadblock/LC7 domain"/>
    <property type="match status" value="1"/>
</dbReference>
<dbReference type="SMART" id="SM00960">
    <property type="entry name" value="Robl_LC7"/>
    <property type="match status" value="1"/>
</dbReference>
<comment type="caution">
    <text evidence="2">The sequence shown here is derived from an EMBL/GenBank/DDBJ whole genome shotgun (WGS) entry which is preliminary data.</text>
</comment>
<accession>A0ABR7LZC8</accession>
<feature type="domain" description="Roadblock/LAMTOR2" evidence="1">
    <location>
        <begin position="11"/>
        <end position="101"/>
    </location>
</feature>
<keyword evidence="3" id="KW-1185">Reference proteome</keyword>
<dbReference type="RefSeq" id="WP_187246889.1">
    <property type="nucleotide sequence ID" value="NZ_BAAAOK010000011.1"/>
</dbReference>
<proteinExistence type="predicted"/>
<name>A0ABR7LZC8_9ACTN</name>
<sequence length="139" mass="14603">MTQTNMTTELNWLLNELVGRVHHVRQAVVLSRDGLVVGASQGMSREDAEHLSALAAGVQSLARGAGRHFVGGEVRQTIIEMESVFLFVTAAGQGTCLAVLSSSDADAGLIAYEMATLVKRVGLHLSANPRTAGEYPAGG</sequence>
<evidence type="ECO:0000313" key="3">
    <source>
        <dbReference type="Proteomes" id="UP000805614"/>
    </source>
</evidence>
<dbReference type="PANTHER" id="PTHR36222">
    <property type="entry name" value="SERINE PROTEASE INHIBITOR RV3364C"/>
    <property type="match status" value="1"/>
</dbReference>
<dbReference type="InterPro" id="IPR053141">
    <property type="entry name" value="Mycobact_SerProt_Inhib_Rv3364c"/>
</dbReference>
<dbReference type="Proteomes" id="UP000805614">
    <property type="component" value="Unassembled WGS sequence"/>
</dbReference>
<dbReference type="Pfam" id="PF03259">
    <property type="entry name" value="Robl_LC7"/>
    <property type="match status" value="1"/>
</dbReference>
<gene>
    <name evidence="2" type="ORF">HKK74_30750</name>
</gene>
<dbReference type="PANTHER" id="PTHR36222:SF1">
    <property type="entry name" value="SERINE PROTEASE INHIBITOR RV3364C"/>
    <property type="match status" value="1"/>
</dbReference>
<organism evidence="2 3">
    <name type="scientific">Actinomadura alba</name>
    <dbReference type="NCBI Taxonomy" id="406431"/>
    <lineage>
        <taxon>Bacteria</taxon>
        <taxon>Bacillati</taxon>
        <taxon>Actinomycetota</taxon>
        <taxon>Actinomycetes</taxon>
        <taxon>Streptosporangiales</taxon>
        <taxon>Thermomonosporaceae</taxon>
        <taxon>Actinomadura</taxon>
    </lineage>
</organism>
<protein>
    <submittedName>
        <fullName evidence="2">Roadblock/LC7 domain-containing protein</fullName>
    </submittedName>
</protein>
<dbReference type="InterPro" id="IPR004942">
    <property type="entry name" value="Roadblock/LAMTOR2_dom"/>
</dbReference>